<sequence length="87" mass="9776">MRHYKRKTYRASSIWNVDETGVSTVTKPSKIVAAKGKRNIGSITSGERGINLLWAKEGEESFLTYGAQRKTLQCKNFSSLQLPTKKV</sequence>
<evidence type="ECO:0000313" key="2">
    <source>
        <dbReference type="Proteomes" id="UP001162162"/>
    </source>
</evidence>
<gene>
    <name evidence="1" type="ORF">NQ318_015290</name>
</gene>
<reference evidence="1" key="1">
    <citation type="journal article" date="2023" name="Insect Mol. Biol.">
        <title>Genome sequencing provides insights into the evolution of gene families encoding plant cell wall-degrading enzymes in longhorned beetles.</title>
        <authorList>
            <person name="Shin N.R."/>
            <person name="Okamura Y."/>
            <person name="Kirsch R."/>
            <person name="Pauchet Y."/>
        </authorList>
    </citation>
    <scope>NUCLEOTIDE SEQUENCE</scope>
    <source>
        <strain evidence="1">AMC_N1</strain>
    </source>
</reference>
<proteinExistence type="predicted"/>
<dbReference type="AlphaFoldDB" id="A0AAV8XEH4"/>
<name>A0AAV8XEH4_9CUCU</name>
<dbReference type="Proteomes" id="UP001162162">
    <property type="component" value="Unassembled WGS sequence"/>
</dbReference>
<evidence type="ECO:0000313" key="1">
    <source>
        <dbReference type="EMBL" id="KAJ8936823.1"/>
    </source>
</evidence>
<keyword evidence="2" id="KW-1185">Reference proteome</keyword>
<accession>A0AAV8XEH4</accession>
<dbReference type="EMBL" id="JAPWTK010000708">
    <property type="protein sequence ID" value="KAJ8936823.1"/>
    <property type="molecule type" value="Genomic_DNA"/>
</dbReference>
<protein>
    <recommendedName>
        <fullName evidence="3">Transposase</fullName>
    </recommendedName>
</protein>
<comment type="caution">
    <text evidence="1">The sequence shown here is derived from an EMBL/GenBank/DDBJ whole genome shotgun (WGS) entry which is preliminary data.</text>
</comment>
<organism evidence="1 2">
    <name type="scientific">Aromia moschata</name>
    <dbReference type="NCBI Taxonomy" id="1265417"/>
    <lineage>
        <taxon>Eukaryota</taxon>
        <taxon>Metazoa</taxon>
        <taxon>Ecdysozoa</taxon>
        <taxon>Arthropoda</taxon>
        <taxon>Hexapoda</taxon>
        <taxon>Insecta</taxon>
        <taxon>Pterygota</taxon>
        <taxon>Neoptera</taxon>
        <taxon>Endopterygota</taxon>
        <taxon>Coleoptera</taxon>
        <taxon>Polyphaga</taxon>
        <taxon>Cucujiformia</taxon>
        <taxon>Chrysomeloidea</taxon>
        <taxon>Cerambycidae</taxon>
        <taxon>Cerambycinae</taxon>
        <taxon>Callichromatini</taxon>
        <taxon>Aromia</taxon>
    </lineage>
</organism>
<evidence type="ECO:0008006" key="3">
    <source>
        <dbReference type="Google" id="ProtNLM"/>
    </source>
</evidence>